<evidence type="ECO:0000313" key="1">
    <source>
        <dbReference type="EMBL" id="CRL41848.1"/>
    </source>
</evidence>
<name>A0A0M6WWQ2_9FIRM</name>
<accession>A0A0M6WWQ2</accession>
<dbReference type="Gene3D" id="3.40.50.300">
    <property type="entry name" value="P-loop containing nucleotide triphosphate hydrolases"/>
    <property type="match status" value="1"/>
</dbReference>
<dbReference type="Proteomes" id="UP000049828">
    <property type="component" value="Unassembled WGS sequence"/>
</dbReference>
<dbReference type="EMBL" id="CVRS01000095">
    <property type="protein sequence ID" value="CRL41848.1"/>
    <property type="molecule type" value="Genomic_DNA"/>
</dbReference>
<dbReference type="STRING" id="360807.ERS852392_00127"/>
<dbReference type="RefSeq" id="WP_055040196.1">
    <property type="nucleotide sequence ID" value="NZ_CVRS01000095.1"/>
</dbReference>
<dbReference type="Gene3D" id="3.40.50.10850">
    <property type="entry name" value="Ntrc-like two-domain protein"/>
    <property type="match status" value="1"/>
</dbReference>
<proteinExistence type="predicted"/>
<gene>
    <name evidence="1" type="ORF">RIL183_29921</name>
</gene>
<dbReference type="InterPro" id="IPR027417">
    <property type="entry name" value="P-loop_NTPase"/>
</dbReference>
<organism evidence="1 2">
    <name type="scientific">Roseburia inulinivorans</name>
    <dbReference type="NCBI Taxonomy" id="360807"/>
    <lineage>
        <taxon>Bacteria</taxon>
        <taxon>Bacillati</taxon>
        <taxon>Bacillota</taxon>
        <taxon>Clostridia</taxon>
        <taxon>Lachnospirales</taxon>
        <taxon>Lachnospiraceae</taxon>
        <taxon>Roseburia</taxon>
    </lineage>
</organism>
<evidence type="ECO:0000313" key="2">
    <source>
        <dbReference type="Proteomes" id="UP000049828"/>
    </source>
</evidence>
<reference evidence="2" key="1">
    <citation type="submission" date="2015-05" db="EMBL/GenBank/DDBJ databases">
        <authorList>
            <consortium name="Pathogen Informatics"/>
        </authorList>
    </citation>
    <scope>NUCLEOTIDE SEQUENCE [LARGE SCALE GENOMIC DNA]</scope>
    <source>
        <strain evidence="2">L1-83</strain>
    </source>
</reference>
<keyword evidence="2" id="KW-1185">Reference proteome</keyword>
<dbReference type="AlphaFoldDB" id="A0A0M6WWQ2"/>
<sequence>MQKIKIALCDKDKFYCERFAAYMMNHKAQEIELNIYSTIEQFTGDEKMGNFDLVIAGSGFEEFSSDVNIMYLSDLCGNQAAEEARWEKDTIPQKKIVTKYQPMEQLLHEIYVQAGMTKREPVGVQVATHGKVIGVVSPECHEMQELFSVMHAVNLGREQKVLYFNFLEFSGFRKLFGQTGNFDFTDVVLKLRSGELTTEYFWNCVYEMSGISVILPFENPENIRQIGRQEWEQFIDFMEQNTDFEVLVVDFGVSMPELADCMSRCDELLLIGREGYFYECRDKHFYEWLEKTGHQAVAEKIHKVNVPYTAKNIHGGGNVIEQLQWSEFGDFVRRWKEIMDE</sequence>
<protein>
    <submittedName>
        <fullName evidence="1">Uncharacterized protein</fullName>
    </submittedName>
</protein>